<dbReference type="Gene3D" id="3.30.160.60">
    <property type="entry name" value="Classic Zinc Finger"/>
    <property type="match status" value="3"/>
</dbReference>
<feature type="domain" description="C2H2-type" evidence="7">
    <location>
        <begin position="101"/>
        <end position="130"/>
    </location>
</feature>
<dbReference type="GeneID" id="114247166"/>
<dbReference type="PANTHER" id="PTHR19818">
    <property type="entry name" value="ZINC FINGER PROTEIN ZIC AND GLI"/>
    <property type="match status" value="1"/>
</dbReference>
<dbReference type="RefSeq" id="XP_028035838.1">
    <property type="nucleotide sequence ID" value="XM_028180037.1"/>
</dbReference>
<keyword evidence="3 5" id="KW-0863">Zinc-finger</keyword>
<feature type="domain" description="C2H2-type" evidence="7">
    <location>
        <begin position="131"/>
        <end position="158"/>
    </location>
</feature>
<dbReference type="KEGG" id="bman:114247166"/>
<dbReference type="InterPro" id="IPR013087">
    <property type="entry name" value="Znf_C2H2_type"/>
</dbReference>
<evidence type="ECO:0000256" key="1">
    <source>
        <dbReference type="ARBA" id="ARBA00022723"/>
    </source>
</evidence>
<evidence type="ECO:0000256" key="6">
    <source>
        <dbReference type="SAM" id="MobiDB-lite"/>
    </source>
</evidence>
<name>A0A6J2K2E1_BOMMA</name>
<evidence type="ECO:0000256" key="4">
    <source>
        <dbReference type="ARBA" id="ARBA00022833"/>
    </source>
</evidence>
<dbReference type="GO" id="GO:0008270">
    <property type="term" value="F:zinc ion binding"/>
    <property type="evidence" value="ECO:0007669"/>
    <property type="project" value="UniProtKB-KW"/>
</dbReference>
<dbReference type="Proteomes" id="UP000504629">
    <property type="component" value="Unplaced"/>
</dbReference>
<dbReference type="GO" id="GO:0045944">
    <property type="term" value="P:positive regulation of transcription by RNA polymerase II"/>
    <property type="evidence" value="ECO:0007669"/>
    <property type="project" value="UniProtKB-ARBA"/>
</dbReference>
<evidence type="ECO:0000256" key="5">
    <source>
        <dbReference type="PROSITE-ProRule" id="PRU00042"/>
    </source>
</evidence>
<keyword evidence="1" id="KW-0479">Metal-binding</keyword>
<evidence type="ECO:0000313" key="9">
    <source>
        <dbReference type="RefSeq" id="XP_028035838.1"/>
    </source>
</evidence>
<keyword evidence="2" id="KW-0677">Repeat</keyword>
<dbReference type="AlphaFoldDB" id="A0A6J2K2E1"/>
<dbReference type="PROSITE" id="PS00028">
    <property type="entry name" value="ZINC_FINGER_C2H2_1"/>
    <property type="match status" value="1"/>
</dbReference>
<proteinExistence type="predicted"/>
<feature type="compositionally biased region" description="Polar residues" evidence="6">
    <location>
        <begin position="1"/>
        <end position="13"/>
    </location>
</feature>
<dbReference type="GO" id="GO:0000978">
    <property type="term" value="F:RNA polymerase II cis-regulatory region sequence-specific DNA binding"/>
    <property type="evidence" value="ECO:0007669"/>
    <property type="project" value="TreeGrafter"/>
</dbReference>
<dbReference type="SMART" id="SM00355">
    <property type="entry name" value="ZnF_C2H2"/>
    <property type="match status" value="4"/>
</dbReference>
<sequence length="184" mass="21468">MEIKQNPLQTHISSRLEDKSVRNSRGRPNARNTIVFSPQPKSTIAEFLSKHKKSQDNVSKASLQITETNDCEKYNLICGLCSHRSADMKSHKKHMMDHKQFICDFPSCKYSSKLSSNLLKHKRVHTNEKPYLCEKCSFRSNFINSLKVHKRTHSSDRPYQCKHCNYKCNSSSNLKKHCLHRHHN</sequence>
<dbReference type="PROSITE" id="PS50157">
    <property type="entry name" value="ZINC_FINGER_C2H2_2"/>
    <property type="match status" value="3"/>
</dbReference>
<organism evidence="8 9">
    <name type="scientific">Bombyx mandarina</name>
    <name type="common">Wild silk moth</name>
    <name type="synonym">Wild silkworm</name>
    <dbReference type="NCBI Taxonomy" id="7092"/>
    <lineage>
        <taxon>Eukaryota</taxon>
        <taxon>Metazoa</taxon>
        <taxon>Ecdysozoa</taxon>
        <taxon>Arthropoda</taxon>
        <taxon>Hexapoda</taxon>
        <taxon>Insecta</taxon>
        <taxon>Pterygota</taxon>
        <taxon>Neoptera</taxon>
        <taxon>Endopterygota</taxon>
        <taxon>Lepidoptera</taxon>
        <taxon>Glossata</taxon>
        <taxon>Ditrysia</taxon>
        <taxon>Bombycoidea</taxon>
        <taxon>Bombycidae</taxon>
        <taxon>Bombycinae</taxon>
        <taxon>Bombyx</taxon>
    </lineage>
</organism>
<keyword evidence="8" id="KW-1185">Reference proteome</keyword>
<feature type="region of interest" description="Disordered" evidence="6">
    <location>
        <begin position="1"/>
        <end position="34"/>
    </location>
</feature>
<evidence type="ECO:0000256" key="3">
    <source>
        <dbReference type="ARBA" id="ARBA00022771"/>
    </source>
</evidence>
<feature type="domain" description="C2H2-type" evidence="7">
    <location>
        <begin position="159"/>
        <end position="184"/>
    </location>
</feature>
<dbReference type="GO" id="GO:0000981">
    <property type="term" value="F:DNA-binding transcription factor activity, RNA polymerase II-specific"/>
    <property type="evidence" value="ECO:0007669"/>
    <property type="project" value="TreeGrafter"/>
</dbReference>
<dbReference type="InterPro" id="IPR050329">
    <property type="entry name" value="GLI_C2H2-zinc-finger"/>
</dbReference>
<dbReference type="SUPFAM" id="SSF57667">
    <property type="entry name" value="beta-beta-alpha zinc fingers"/>
    <property type="match status" value="2"/>
</dbReference>
<evidence type="ECO:0000259" key="7">
    <source>
        <dbReference type="PROSITE" id="PS50157"/>
    </source>
</evidence>
<reference evidence="9" key="1">
    <citation type="submission" date="2025-08" db="UniProtKB">
        <authorList>
            <consortium name="RefSeq"/>
        </authorList>
    </citation>
    <scope>IDENTIFICATION</scope>
    <source>
        <tissue evidence="9">Silk gland</tissue>
    </source>
</reference>
<evidence type="ECO:0000313" key="8">
    <source>
        <dbReference type="Proteomes" id="UP000504629"/>
    </source>
</evidence>
<dbReference type="PANTHER" id="PTHR19818:SF139">
    <property type="entry name" value="PAIR-RULE PROTEIN ODD-PAIRED"/>
    <property type="match status" value="1"/>
</dbReference>
<keyword evidence="4" id="KW-0862">Zinc</keyword>
<dbReference type="GO" id="GO:0005634">
    <property type="term" value="C:nucleus"/>
    <property type="evidence" value="ECO:0007669"/>
    <property type="project" value="UniProtKB-ARBA"/>
</dbReference>
<accession>A0A6J2K2E1</accession>
<evidence type="ECO:0000256" key="2">
    <source>
        <dbReference type="ARBA" id="ARBA00022737"/>
    </source>
</evidence>
<gene>
    <name evidence="9" type="primary">LOC114247166</name>
</gene>
<dbReference type="InterPro" id="IPR036236">
    <property type="entry name" value="Znf_C2H2_sf"/>
</dbReference>
<dbReference type="OrthoDB" id="9411774at2759"/>
<protein>
    <submittedName>
        <fullName evidence="9">Zinc finger protein 679-like</fullName>
    </submittedName>
</protein>